<protein>
    <recommendedName>
        <fullName evidence="5">Tat pathway signal sequence domain protein</fullName>
    </recommendedName>
</protein>
<reference evidence="3 4" key="1">
    <citation type="submission" date="2018-03" db="EMBL/GenBank/DDBJ databases">
        <title>Genomic Encyclopedia of Archaeal and Bacterial Type Strains, Phase II (KMG-II): from individual species to whole genera.</title>
        <authorList>
            <person name="Goeker M."/>
        </authorList>
    </citation>
    <scope>NUCLEOTIDE SEQUENCE [LARGE SCALE GENOMIC DNA]</scope>
    <source>
        <strain evidence="3 4">DSM 45348</strain>
    </source>
</reference>
<name>A0A2T0SIZ0_9ACTN</name>
<dbReference type="EMBL" id="PVZG01000001">
    <property type="protein sequence ID" value="PRY33380.1"/>
    <property type="molecule type" value="Genomic_DNA"/>
</dbReference>
<dbReference type="AlphaFoldDB" id="A0A2T0SIZ0"/>
<accession>A0A2T0SIZ0</accession>
<proteinExistence type="predicted"/>
<feature type="signal peptide" evidence="2">
    <location>
        <begin position="1"/>
        <end position="31"/>
    </location>
</feature>
<sequence length="240" mass="25128">MRQYRKWGWGLGIASVTAVIAFGVASWQVNAAPTPGASPGAEQPRVSDPDPGPEPTAGTGNDALTSAEVEKAREIAVTPELKEKAKDASGAAGPEFLSADIVDTDGGRRAEVYLYDYATNNLIKQVVDLGGSKLTDSYSAAGLHLPASAHEVDTALDLLLADPLASEFKDAYAKATGSQFAGKDGLKTTAHVFKAQAADPAVAQCGEHRCLRLIVEAKGRYLDLGHLIIDLSGRTVARLS</sequence>
<feature type="region of interest" description="Disordered" evidence="1">
    <location>
        <begin position="31"/>
        <end position="68"/>
    </location>
</feature>
<dbReference type="Proteomes" id="UP000239209">
    <property type="component" value="Unassembled WGS sequence"/>
</dbReference>
<evidence type="ECO:0000313" key="3">
    <source>
        <dbReference type="EMBL" id="PRY33380.1"/>
    </source>
</evidence>
<keyword evidence="2" id="KW-0732">Signal</keyword>
<evidence type="ECO:0000256" key="1">
    <source>
        <dbReference type="SAM" id="MobiDB-lite"/>
    </source>
</evidence>
<gene>
    <name evidence="3" type="ORF">CLV70_101542</name>
</gene>
<comment type="caution">
    <text evidence="3">The sequence shown here is derived from an EMBL/GenBank/DDBJ whole genome shotgun (WGS) entry which is preliminary data.</text>
</comment>
<evidence type="ECO:0000313" key="4">
    <source>
        <dbReference type="Proteomes" id="UP000239209"/>
    </source>
</evidence>
<evidence type="ECO:0008006" key="5">
    <source>
        <dbReference type="Google" id="ProtNLM"/>
    </source>
</evidence>
<evidence type="ECO:0000256" key="2">
    <source>
        <dbReference type="SAM" id="SignalP"/>
    </source>
</evidence>
<keyword evidence="4" id="KW-1185">Reference proteome</keyword>
<feature type="chain" id="PRO_5015585969" description="Tat pathway signal sequence domain protein" evidence="2">
    <location>
        <begin position="32"/>
        <end position="240"/>
    </location>
</feature>
<organism evidence="3 4">
    <name type="scientific">Pseudosporangium ferrugineum</name>
    <dbReference type="NCBI Taxonomy" id="439699"/>
    <lineage>
        <taxon>Bacteria</taxon>
        <taxon>Bacillati</taxon>
        <taxon>Actinomycetota</taxon>
        <taxon>Actinomycetes</taxon>
        <taxon>Micromonosporales</taxon>
        <taxon>Micromonosporaceae</taxon>
        <taxon>Pseudosporangium</taxon>
    </lineage>
</organism>